<evidence type="ECO:0000256" key="2">
    <source>
        <dbReference type="SAM" id="Phobius"/>
    </source>
</evidence>
<keyword evidence="2" id="KW-0812">Transmembrane</keyword>
<sequence length="454" mass="49096">MGNDGHSPAPTVPEAPAEGPVPAPTRRVPRPLSPLREHLRDTFWFTPTLGLVGAVVGAVGVLAVDELFVRLLQEDGDYDTVASLIKIANDMRTIVSTAGSAMLTFVGVVFSISLVALQMASGQFTPRVVRLYVRSRITKCAFAVFLATFLFALLVQASYEGEDDPRKVTTVPVFSSIVCVLLVLVSLGLFIAYVNSTLRLMRVSHVIDRIIRESLRVLDKHARGGGTAPLPPAGPEIVHRGRAGVLRDVHIARLVRVARRHGVVLRLIPRIGDYVVPGTPVLAVHGAGKAPPARALRYTVSVGVERTFHQDIGFGLRQLSDIAQRALSPAVNDPTTAVQCLDRIVQFLAAVARRPLGALCHCDRAGAVRLVQDLPGWTDLVDLGLTEVRRCATGSPQVTRRLMAGLDDLWALAPEARREPLERHRALLAQAVTRAVPDAAEREFALVPDRQGIG</sequence>
<keyword evidence="2" id="KW-0472">Membrane</keyword>
<accession>A0ABN0YUX9</accession>
<evidence type="ECO:0000313" key="3">
    <source>
        <dbReference type="EMBL" id="GAA0412056.1"/>
    </source>
</evidence>
<evidence type="ECO:0000256" key="1">
    <source>
        <dbReference type="SAM" id="MobiDB-lite"/>
    </source>
</evidence>
<comment type="caution">
    <text evidence="3">The sequence shown here is derived from an EMBL/GenBank/DDBJ whole genome shotgun (WGS) entry which is preliminary data.</text>
</comment>
<dbReference type="InterPro" id="IPR018723">
    <property type="entry name" value="DUF2254_membrane"/>
</dbReference>
<keyword evidence="4" id="KW-1185">Reference proteome</keyword>
<dbReference type="EMBL" id="BAAABX010000042">
    <property type="protein sequence ID" value="GAA0412056.1"/>
    <property type="molecule type" value="Genomic_DNA"/>
</dbReference>
<gene>
    <name evidence="3" type="ORF">GCM10010357_36480</name>
</gene>
<feature type="compositionally biased region" description="Low complexity" evidence="1">
    <location>
        <begin position="8"/>
        <end position="26"/>
    </location>
</feature>
<feature type="region of interest" description="Disordered" evidence="1">
    <location>
        <begin position="1"/>
        <end position="32"/>
    </location>
</feature>
<feature type="transmembrane region" description="Helical" evidence="2">
    <location>
        <begin position="171"/>
        <end position="194"/>
    </location>
</feature>
<keyword evidence="2" id="KW-1133">Transmembrane helix</keyword>
<feature type="transmembrane region" description="Helical" evidence="2">
    <location>
        <begin position="43"/>
        <end position="64"/>
    </location>
</feature>
<reference evidence="3 4" key="1">
    <citation type="journal article" date="2019" name="Int. J. Syst. Evol. Microbiol.">
        <title>The Global Catalogue of Microorganisms (GCM) 10K type strain sequencing project: providing services to taxonomists for standard genome sequencing and annotation.</title>
        <authorList>
            <consortium name="The Broad Institute Genomics Platform"/>
            <consortium name="The Broad Institute Genome Sequencing Center for Infectious Disease"/>
            <person name="Wu L."/>
            <person name="Ma J."/>
        </authorList>
    </citation>
    <scope>NUCLEOTIDE SEQUENCE [LARGE SCALE GENOMIC DNA]</scope>
    <source>
        <strain evidence="3 4">JCM 4788</strain>
    </source>
</reference>
<dbReference type="RefSeq" id="WP_344025538.1">
    <property type="nucleotide sequence ID" value="NZ_BAAABX010000042.1"/>
</dbReference>
<feature type="transmembrane region" description="Helical" evidence="2">
    <location>
        <begin position="101"/>
        <end position="120"/>
    </location>
</feature>
<feature type="transmembrane region" description="Helical" evidence="2">
    <location>
        <begin position="140"/>
        <end position="159"/>
    </location>
</feature>
<protein>
    <submittedName>
        <fullName evidence="3">DUF2254 domain-containing protein</fullName>
    </submittedName>
</protein>
<proteinExistence type="predicted"/>
<dbReference type="Pfam" id="PF10011">
    <property type="entry name" value="DUF2254"/>
    <property type="match status" value="1"/>
</dbReference>
<evidence type="ECO:0000313" key="4">
    <source>
        <dbReference type="Proteomes" id="UP001500879"/>
    </source>
</evidence>
<dbReference type="Proteomes" id="UP001500879">
    <property type="component" value="Unassembled WGS sequence"/>
</dbReference>
<name>A0ABN0YUX9_9ACTN</name>
<organism evidence="3 4">
    <name type="scientific">Streptomyces luteireticuli</name>
    <dbReference type="NCBI Taxonomy" id="173858"/>
    <lineage>
        <taxon>Bacteria</taxon>
        <taxon>Bacillati</taxon>
        <taxon>Actinomycetota</taxon>
        <taxon>Actinomycetes</taxon>
        <taxon>Kitasatosporales</taxon>
        <taxon>Streptomycetaceae</taxon>
        <taxon>Streptomyces</taxon>
    </lineage>
</organism>